<reference evidence="3 4" key="1">
    <citation type="submission" date="2019-08" db="EMBL/GenBank/DDBJ databases">
        <title>Draft genome for granaticin producer strain Streptomyces parvus C05.</title>
        <authorList>
            <person name="Gonzalez-Pimentel J.L."/>
        </authorList>
    </citation>
    <scope>NUCLEOTIDE SEQUENCE [LARGE SCALE GENOMIC DNA]</scope>
    <source>
        <strain evidence="3 4">C05</strain>
    </source>
</reference>
<comment type="caution">
    <text evidence="3">The sequence shown here is derived from an EMBL/GenBank/DDBJ whole genome shotgun (WGS) entry which is preliminary data.</text>
</comment>
<dbReference type="InterPro" id="IPR036388">
    <property type="entry name" value="WH-like_DNA-bd_sf"/>
</dbReference>
<dbReference type="PANTHER" id="PTHR33164:SF106">
    <property type="entry name" value="TRANSCRIPTIONAL REGULATORY PROTEIN"/>
    <property type="match status" value="1"/>
</dbReference>
<evidence type="ECO:0000256" key="1">
    <source>
        <dbReference type="SAM" id="MobiDB-lite"/>
    </source>
</evidence>
<dbReference type="GO" id="GO:0006950">
    <property type="term" value="P:response to stress"/>
    <property type="evidence" value="ECO:0007669"/>
    <property type="project" value="TreeGrafter"/>
</dbReference>
<dbReference type="AlphaFoldDB" id="A0A5D4JFC7"/>
<dbReference type="InterPro" id="IPR036390">
    <property type="entry name" value="WH_DNA-bd_sf"/>
</dbReference>
<dbReference type="Pfam" id="PF12802">
    <property type="entry name" value="MarR_2"/>
    <property type="match status" value="1"/>
</dbReference>
<sequence length="194" mass="21012">MTNGREADGSGAAAPADRHGTADPADSQGTADREAVRVDRVMDGLRAFGANYTEFTRRFATWLGLHSTDAAALVEILYAEDQGAPLSPARLSERVSLSSGATAILLKRLEQAGHIVRTRESTDRRVVTLRSSPDIRPRAMAFFGPYSERMAEAMAAYPAQEIQRFEQFLGTLRSTMDALLANEYENGGPTPPAP</sequence>
<dbReference type="Gene3D" id="1.10.10.10">
    <property type="entry name" value="Winged helix-like DNA-binding domain superfamily/Winged helix DNA-binding domain"/>
    <property type="match status" value="1"/>
</dbReference>
<protein>
    <submittedName>
        <fullName evidence="3">Winged helix-turn-helix transcriptional regulator</fullName>
    </submittedName>
</protein>
<dbReference type="RefSeq" id="WP_109198288.1">
    <property type="nucleotide sequence ID" value="NZ_VSZQ01000056.1"/>
</dbReference>
<evidence type="ECO:0000313" key="4">
    <source>
        <dbReference type="Proteomes" id="UP000323242"/>
    </source>
</evidence>
<dbReference type="InterPro" id="IPR039422">
    <property type="entry name" value="MarR/SlyA-like"/>
</dbReference>
<dbReference type="Proteomes" id="UP000323242">
    <property type="component" value="Unassembled WGS sequence"/>
</dbReference>
<dbReference type="SMART" id="SM00347">
    <property type="entry name" value="HTH_MARR"/>
    <property type="match status" value="1"/>
</dbReference>
<dbReference type="PANTHER" id="PTHR33164">
    <property type="entry name" value="TRANSCRIPTIONAL REGULATOR, MARR FAMILY"/>
    <property type="match status" value="1"/>
</dbReference>
<feature type="region of interest" description="Disordered" evidence="1">
    <location>
        <begin position="1"/>
        <end position="35"/>
    </location>
</feature>
<dbReference type="GO" id="GO:0003700">
    <property type="term" value="F:DNA-binding transcription factor activity"/>
    <property type="evidence" value="ECO:0007669"/>
    <property type="project" value="InterPro"/>
</dbReference>
<proteinExistence type="predicted"/>
<dbReference type="InterPro" id="IPR000835">
    <property type="entry name" value="HTH_MarR-typ"/>
</dbReference>
<accession>A0A5D4JFC7</accession>
<name>A0A5D4JFC7_9ACTN</name>
<gene>
    <name evidence="3" type="ORF">FY004_12925</name>
</gene>
<evidence type="ECO:0000313" key="3">
    <source>
        <dbReference type="EMBL" id="TYR64191.1"/>
    </source>
</evidence>
<dbReference type="EMBL" id="VSZQ01000056">
    <property type="protein sequence ID" value="TYR64191.1"/>
    <property type="molecule type" value="Genomic_DNA"/>
</dbReference>
<organism evidence="3 4">
    <name type="scientific">Streptomyces parvus</name>
    <dbReference type="NCBI Taxonomy" id="66428"/>
    <lineage>
        <taxon>Bacteria</taxon>
        <taxon>Bacillati</taxon>
        <taxon>Actinomycetota</taxon>
        <taxon>Actinomycetes</taxon>
        <taxon>Kitasatosporales</taxon>
        <taxon>Streptomycetaceae</taxon>
        <taxon>Streptomyces</taxon>
    </lineage>
</organism>
<dbReference type="SUPFAM" id="SSF46785">
    <property type="entry name" value="Winged helix' DNA-binding domain"/>
    <property type="match status" value="1"/>
</dbReference>
<evidence type="ECO:0000259" key="2">
    <source>
        <dbReference type="SMART" id="SM00347"/>
    </source>
</evidence>
<feature type="domain" description="HTH marR-type" evidence="2">
    <location>
        <begin position="58"/>
        <end position="162"/>
    </location>
</feature>
<keyword evidence="4" id="KW-1185">Reference proteome</keyword>